<proteinExistence type="predicted"/>
<evidence type="ECO:0000313" key="2">
    <source>
        <dbReference type="EMBL" id="ATA57559.1"/>
    </source>
</evidence>
<name>A0A250DU64_9BURK</name>
<evidence type="ECO:0000259" key="1">
    <source>
        <dbReference type="Pfam" id="PF02464"/>
    </source>
</evidence>
<dbReference type="Gene3D" id="3.90.950.20">
    <property type="entry name" value="CinA-like"/>
    <property type="match status" value="1"/>
</dbReference>
<dbReference type="InterPro" id="IPR008136">
    <property type="entry name" value="CinA_C"/>
</dbReference>
<dbReference type="EMBL" id="CP023284">
    <property type="protein sequence ID" value="ATA57559.1"/>
    <property type="molecule type" value="Genomic_DNA"/>
</dbReference>
<dbReference type="KEGG" id="vbo:CKY39_02795"/>
<evidence type="ECO:0000313" key="3">
    <source>
        <dbReference type="Proteomes" id="UP000217154"/>
    </source>
</evidence>
<feature type="domain" description="CinA C-terminal" evidence="1">
    <location>
        <begin position="21"/>
        <end position="172"/>
    </location>
</feature>
<sequence>MVNPMEPSASPALAEQDVPALVATLAERLQARGWMMATAESCTGGLIAGACTDLAGSSVWFERGFVTYSNAAKTEMLGVDAALIEAHGAVSEPVARAMAEGAIARGAPARAAVAVTGVAGPAGGSPDKPVGTVWFGWSVDGQVRTERRRFDGDRATVRAATVHYALQTLVQLLAR</sequence>
<accession>A0A250DU64</accession>
<dbReference type="AlphaFoldDB" id="A0A250DU64"/>
<protein>
    <submittedName>
        <fullName evidence="2">Damage-inducible protein CinA</fullName>
    </submittedName>
</protein>
<gene>
    <name evidence="2" type="ORF">CKY39_02795</name>
</gene>
<dbReference type="RefSeq" id="WP_095747412.1">
    <property type="nucleotide sequence ID" value="NZ_BKDI01000003.1"/>
</dbReference>
<dbReference type="Pfam" id="PF02464">
    <property type="entry name" value="CinA"/>
    <property type="match status" value="1"/>
</dbReference>
<dbReference type="Proteomes" id="UP000217154">
    <property type="component" value="Chromosome"/>
</dbReference>
<organism evidence="2 3">
    <name type="scientific">Variovorax boronicumulans</name>
    <dbReference type="NCBI Taxonomy" id="436515"/>
    <lineage>
        <taxon>Bacteria</taxon>
        <taxon>Pseudomonadati</taxon>
        <taxon>Pseudomonadota</taxon>
        <taxon>Betaproteobacteria</taxon>
        <taxon>Burkholderiales</taxon>
        <taxon>Comamonadaceae</taxon>
        <taxon>Variovorax</taxon>
    </lineage>
</organism>
<dbReference type="SUPFAM" id="SSF142433">
    <property type="entry name" value="CinA-like"/>
    <property type="match status" value="1"/>
</dbReference>
<dbReference type="NCBIfam" id="TIGR00199">
    <property type="entry name" value="PncC_domain"/>
    <property type="match status" value="1"/>
</dbReference>
<dbReference type="InterPro" id="IPR036653">
    <property type="entry name" value="CinA-like_C"/>
</dbReference>
<reference evidence="2 3" key="1">
    <citation type="submission" date="2017-09" db="EMBL/GenBank/DDBJ databases">
        <title>The diverse metabolic capabilities of V. boronicumulans make it an excellent choice for continued studies on novel biodegradation.</title>
        <authorList>
            <person name="Sun S."/>
        </authorList>
    </citation>
    <scope>NUCLEOTIDE SEQUENCE [LARGE SCALE GENOMIC DNA]</scope>
    <source>
        <strain evidence="2 3">J1</strain>
    </source>
</reference>